<dbReference type="Gene3D" id="3.30.559.10">
    <property type="entry name" value="Chloramphenicol acetyltransferase-like domain"/>
    <property type="match status" value="1"/>
</dbReference>
<evidence type="ECO:0008006" key="2">
    <source>
        <dbReference type="Google" id="ProtNLM"/>
    </source>
</evidence>
<organism evidence="1">
    <name type="scientific">Telmatobacter sp. DSM 110680</name>
    <dbReference type="NCBI Taxonomy" id="3036704"/>
    <lineage>
        <taxon>Bacteria</taxon>
        <taxon>Pseudomonadati</taxon>
        <taxon>Acidobacteriota</taxon>
        <taxon>Terriglobia</taxon>
        <taxon>Terriglobales</taxon>
        <taxon>Acidobacteriaceae</taxon>
        <taxon>Telmatobacter</taxon>
    </lineage>
</organism>
<dbReference type="InterPro" id="IPR023213">
    <property type="entry name" value="CAT-like_dom_sf"/>
</dbReference>
<accession>A0AAU7DLG2</accession>
<name>A0AAU7DLG2_9BACT</name>
<protein>
    <recommendedName>
        <fullName evidence="2">2-oxoacid dehydrogenase acyltransferase catalytic domain-containing protein</fullName>
    </recommendedName>
</protein>
<proteinExistence type="predicted"/>
<sequence>MPLFHRCDGDLVTNLDPIRRMMPLVMPGRNDSIVYHTTRWDIGRTRIWLQNYNRSRGDRPRVTFFHLVLYASARMFHARRGLNRFVANGHIYQRRGVFLSFAVKTRFEEDAPITTAKLAFPEELSFEKCVDMISEAIMQGRSGQLSPIEREVRFLTRLPMPILRLVVAAGNVLDRFNLLPASLIDPDPMYSSMFLANLGSIHIDNAFHHLYEHGTCSLFGVVGKPQRRLQADRSGRTAVREVLPIQWTFDERINDGFYCLESLQTLRRIVEDPQRYLGCQPVCEPVGGIGL</sequence>
<reference evidence="1" key="1">
    <citation type="submission" date="2023-03" db="EMBL/GenBank/DDBJ databases">
        <title>Edaphobacter sp.</title>
        <authorList>
            <person name="Huber K.J."/>
            <person name="Papendorf J."/>
            <person name="Pilke C."/>
            <person name="Bunk B."/>
            <person name="Sproeer C."/>
            <person name="Pester M."/>
        </authorList>
    </citation>
    <scope>NUCLEOTIDE SEQUENCE</scope>
    <source>
        <strain evidence="1">DSM 110680</strain>
    </source>
</reference>
<dbReference type="AlphaFoldDB" id="A0AAU7DLG2"/>
<gene>
    <name evidence="1" type="ORF">P8935_02160</name>
</gene>
<evidence type="ECO:0000313" key="1">
    <source>
        <dbReference type="EMBL" id="XBH18144.1"/>
    </source>
</evidence>
<dbReference type="RefSeq" id="WP_348263367.1">
    <property type="nucleotide sequence ID" value="NZ_CP121196.1"/>
</dbReference>
<dbReference type="SUPFAM" id="SSF52777">
    <property type="entry name" value="CoA-dependent acyltransferases"/>
    <property type="match status" value="1"/>
</dbReference>
<dbReference type="EMBL" id="CP121196">
    <property type="protein sequence ID" value="XBH18144.1"/>
    <property type="molecule type" value="Genomic_DNA"/>
</dbReference>